<evidence type="ECO:0000256" key="4">
    <source>
        <dbReference type="ARBA" id="ARBA00020295"/>
    </source>
</evidence>
<dbReference type="EMBL" id="CP103416">
    <property type="protein sequence ID" value="UVW36048.1"/>
    <property type="molecule type" value="Genomic_DNA"/>
</dbReference>
<reference evidence="12" key="1">
    <citation type="submission" date="2022-08" db="EMBL/GenBank/DDBJ databases">
        <title>Catabolic pathway analysis in culturable SAR92 clade bacteria reveals their overlooked roles in DMSP degradation in coastal seas.</title>
        <authorList>
            <person name="He X."/>
            <person name="Zhang X."/>
            <person name="Zhang Y."/>
        </authorList>
    </citation>
    <scope>NUCLEOTIDE SEQUENCE</scope>
    <source>
        <strain evidence="12">H455</strain>
    </source>
</reference>
<organism evidence="12 13">
    <name type="scientific">SAR92 clade bacterium H455</name>
    <dbReference type="NCBI Taxonomy" id="2974818"/>
    <lineage>
        <taxon>Bacteria</taxon>
        <taxon>Pseudomonadati</taxon>
        <taxon>Pseudomonadota</taxon>
        <taxon>Gammaproteobacteria</taxon>
        <taxon>Cellvibrionales</taxon>
        <taxon>Porticoccaceae</taxon>
        <taxon>SAR92 clade</taxon>
    </lineage>
</organism>
<feature type="compositionally biased region" description="Basic and acidic residues" evidence="11">
    <location>
        <begin position="34"/>
        <end position="43"/>
    </location>
</feature>
<dbReference type="NCBIfam" id="TIGR00217">
    <property type="entry name" value="malQ"/>
    <property type="match status" value="1"/>
</dbReference>
<keyword evidence="5 10" id="KW-0328">Glycosyltransferase</keyword>
<proteinExistence type="inferred from homology"/>
<evidence type="ECO:0000256" key="3">
    <source>
        <dbReference type="ARBA" id="ARBA00012560"/>
    </source>
</evidence>
<dbReference type="PANTHER" id="PTHR32438">
    <property type="entry name" value="4-ALPHA-GLUCANOTRANSFERASE DPE1, CHLOROPLASTIC/AMYLOPLASTIC"/>
    <property type="match status" value="1"/>
</dbReference>
<dbReference type="GO" id="GO:0004134">
    <property type="term" value="F:4-alpha-glucanotransferase activity"/>
    <property type="evidence" value="ECO:0007669"/>
    <property type="project" value="UniProtKB-EC"/>
</dbReference>
<evidence type="ECO:0000313" key="12">
    <source>
        <dbReference type="EMBL" id="UVW36048.1"/>
    </source>
</evidence>
<sequence length="529" mass="60489">MQKTSATGSQAIFHQRRSGVLLPITALPGSSQIKLEDNSERNGENSGENNEEVKNERGKESDKHPASYGFFDSACRFIDWIAGAGFSIWQLLPLGPTHSDNSPYLCLSSLAGERRYIGLHWLQQNGLLKSNIELSSIEHRAALDAAHNYFKKIPPDNHRYREYQQFCTESREWLDDFALFMALRQQHNQSPWNKWPTALRDRHSEAIKQAKQQLETEISQLKFIQFLFFKQWASIRDYASQQGVLLFGDMPLFVAHDSADVWANRDYFKLTKEGQPQVVAGVPPDYFSAVGQYWGNPHYHWKNLQRDNFSWWIQRLKVHLKMFDLLRIDHFRGLYSAWEIPANSNTAAEGQWQEAPAEQLLNAMHTELPELPLVAEDLGLMEPGITALLDQFKIPGMAVLQFAFDGNADNPYLPENLKQNSVLYSGTHDNDTSLGWFLGLSEQQQRQVTDYLHCGPKDLPRALLEKALASVAQLVIIPLQDLLGLGTGHRTNTPGIVGNNWLWRFQWQQLEPGIAEQFMRLNRDSGRCN</sequence>
<comment type="catalytic activity">
    <reaction evidence="1 10">
        <text>Transfers a segment of a (1-&gt;4)-alpha-D-glucan to a new position in an acceptor, which may be glucose or a (1-&gt;4)-alpha-D-glucan.</text>
        <dbReference type="EC" id="2.4.1.25"/>
    </reaction>
</comment>
<dbReference type="Gene3D" id="3.20.20.80">
    <property type="entry name" value="Glycosidases"/>
    <property type="match status" value="1"/>
</dbReference>
<evidence type="ECO:0000256" key="11">
    <source>
        <dbReference type="SAM" id="MobiDB-lite"/>
    </source>
</evidence>
<evidence type="ECO:0000256" key="10">
    <source>
        <dbReference type="RuleBase" id="RU361207"/>
    </source>
</evidence>
<accession>A0ABY5TQE8</accession>
<dbReference type="PANTHER" id="PTHR32438:SF5">
    <property type="entry name" value="4-ALPHA-GLUCANOTRANSFERASE DPE1, CHLOROPLASTIC_AMYLOPLASTIC"/>
    <property type="match status" value="1"/>
</dbReference>
<protein>
    <recommendedName>
        <fullName evidence="4 10">4-alpha-glucanotransferase</fullName>
        <ecNumber evidence="3 10">2.4.1.25</ecNumber>
    </recommendedName>
    <alternativeName>
        <fullName evidence="8 10">Amylomaltase</fullName>
    </alternativeName>
    <alternativeName>
        <fullName evidence="9 10">Disproportionating enzyme</fullName>
    </alternativeName>
</protein>
<evidence type="ECO:0000256" key="8">
    <source>
        <dbReference type="ARBA" id="ARBA00031423"/>
    </source>
</evidence>
<dbReference type="Pfam" id="PF02446">
    <property type="entry name" value="Glyco_hydro_77"/>
    <property type="match status" value="1"/>
</dbReference>
<evidence type="ECO:0000256" key="5">
    <source>
        <dbReference type="ARBA" id="ARBA00022676"/>
    </source>
</evidence>
<dbReference type="Proteomes" id="UP001059934">
    <property type="component" value="Chromosome"/>
</dbReference>
<keyword evidence="13" id="KW-1185">Reference proteome</keyword>
<gene>
    <name evidence="12" type="primary">malQ</name>
    <name evidence="12" type="ORF">NYF23_05415</name>
</gene>
<dbReference type="InterPro" id="IPR003385">
    <property type="entry name" value="Glyco_hydro_77"/>
</dbReference>
<evidence type="ECO:0000256" key="6">
    <source>
        <dbReference type="ARBA" id="ARBA00022679"/>
    </source>
</evidence>
<comment type="similarity">
    <text evidence="2 10">Belongs to the disproportionating enzyme family.</text>
</comment>
<keyword evidence="6 10" id="KW-0808">Transferase</keyword>
<dbReference type="NCBIfam" id="NF011080">
    <property type="entry name" value="PRK14508.1-3"/>
    <property type="match status" value="1"/>
</dbReference>
<evidence type="ECO:0000256" key="9">
    <source>
        <dbReference type="ARBA" id="ARBA00031501"/>
    </source>
</evidence>
<evidence type="ECO:0000256" key="2">
    <source>
        <dbReference type="ARBA" id="ARBA00005684"/>
    </source>
</evidence>
<feature type="region of interest" description="Disordered" evidence="11">
    <location>
        <begin position="32"/>
        <end position="64"/>
    </location>
</feature>
<evidence type="ECO:0000256" key="7">
    <source>
        <dbReference type="ARBA" id="ARBA00023277"/>
    </source>
</evidence>
<evidence type="ECO:0000256" key="1">
    <source>
        <dbReference type="ARBA" id="ARBA00000439"/>
    </source>
</evidence>
<dbReference type="EC" id="2.4.1.25" evidence="3 10"/>
<dbReference type="SUPFAM" id="SSF51445">
    <property type="entry name" value="(Trans)glycosidases"/>
    <property type="match status" value="1"/>
</dbReference>
<feature type="compositionally biased region" description="Basic and acidic residues" evidence="11">
    <location>
        <begin position="51"/>
        <end position="64"/>
    </location>
</feature>
<keyword evidence="7 10" id="KW-0119">Carbohydrate metabolism</keyword>
<name>A0ABY5TQE8_9GAMM</name>
<evidence type="ECO:0000313" key="13">
    <source>
        <dbReference type="Proteomes" id="UP001059934"/>
    </source>
</evidence>
<dbReference type="InterPro" id="IPR017853">
    <property type="entry name" value="GH"/>
</dbReference>